<dbReference type="EMBL" id="AVOT02067066">
    <property type="protein sequence ID" value="MBW0558722.1"/>
    <property type="molecule type" value="Genomic_DNA"/>
</dbReference>
<reference evidence="1" key="1">
    <citation type="submission" date="2021-03" db="EMBL/GenBank/DDBJ databases">
        <title>Draft genome sequence of rust myrtle Austropuccinia psidii MF-1, a brazilian biotype.</title>
        <authorList>
            <person name="Quecine M.C."/>
            <person name="Pachon D.M.R."/>
            <person name="Bonatelli M.L."/>
            <person name="Correr F.H."/>
            <person name="Franceschini L.M."/>
            <person name="Leite T.F."/>
            <person name="Margarido G.R.A."/>
            <person name="Almeida C.A."/>
            <person name="Ferrarezi J.A."/>
            <person name="Labate C.A."/>
        </authorList>
    </citation>
    <scope>NUCLEOTIDE SEQUENCE</scope>
    <source>
        <strain evidence="1">MF-1</strain>
    </source>
</reference>
<dbReference type="AlphaFoldDB" id="A0A9Q3JB86"/>
<evidence type="ECO:0000313" key="2">
    <source>
        <dbReference type="Proteomes" id="UP000765509"/>
    </source>
</evidence>
<dbReference type="OrthoDB" id="3363185at2759"/>
<protein>
    <submittedName>
        <fullName evidence="1">Uncharacterized protein</fullName>
    </submittedName>
</protein>
<comment type="caution">
    <text evidence="1">The sequence shown here is derived from an EMBL/GenBank/DDBJ whole genome shotgun (WGS) entry which is preliminary data.</text>
</comment>
<keyword evidence="2" id="KW-1185">Reference proteome</keyword>
<dbReference type="Proteomes" id="UP000765509">
    <property type="component" value="Unassembled WGS sequence"/>
</dbReference>
<organism evidence="1 2">
    <name type="scientific">Austropuccinia psidii MF-1</name>
    <dbReference type="NCBI Taxonomy" id="1389203"/>
    <lineage>
        <taxon>Eukaryota</taxon>
        <taxon>Fungi</taxon>
        <taxon>Dikarya</taxon>
        <taxon>Basidiomycota</taxon>
        <taxon>Pucciniomycotina</taxon>
        <taxon>Pucciniomycetes</taxon>
        <taxon>Pucciniales</taxon>
        <taxon>Sphaerophragmiaceae</taxon>
        <taxon>Austropuccinia</taxon>
    </lineage>
</organism>
<sequence>MYKSLVHGIPFPQLMIAISNEVPLFRTHTGPHTEPILRNVSQDRKKLLYAIQFLIFRDEKWIEPYLSNITNQDSNHLLRSWNSFESQLFTPFGHPNEVRKAEAGLDSLTMK</sequence>
<proteinExistence type="predicted"/>
<gene>
    <name evidence="1" type="ORF">O181_098437</name>
</gene>
<evidence type="ECO:0000313" key="1">
    <source>
        <dbReference type="EMBL" id="MBW0558722.1"/>
    </source>
</evidence>
<accession>A0A9Q3JB86</accession>
<name>A0A9Q3JB86_9BASI</name>